<gene>
    <name evidence="1" type="ORF">ACK4CT_25800</name>
</gene>
<comment type="caution">
    <text evidence="1">The sequence shown here is derived from an EMBL/GenBank/DDBJ whole genome shotgun (WGS) entry which is preliminary data.</text>
</comment>
<sequence>MDDGSYETVDQLADSSGDPIGALVEALRLAFGNGAAENELTDQQKRVLAQFLAIRNGHGDFGPSRNLQAFFDSPELLIPTTNTPATLTFRKLPDGTRRLIARSKDGTGKDKEIVKDFTTDPTLPYEIPNIPKDEALRGLLTESQDAKKVILGIAFPKRV</sequence>
<dbReference type="RefSeq" id="WP_409544698.1">
    <property type="nucleotide sequence ID" value="NZ_JBKBDD010000011.1"/>
</dbReference>
<evidence type="ECO:0000313" key="1">
    <source>
        <dbReference type="EMBL" id="MFN6546614.1"/>
    </source>
</evidence>
<evidence type="ECO:0000313" key="2">
    <source>
        <dbReference type="Proteomes" id="UP001635816"/>
    </source>
</evidence>
<protein>
    <submittedName>
        <fullName evidence="1">Uncharacterized protein</fullName>
    </submittedName>
</protein>
<dbReference type="EMBL" id="JBKBDD010000011">
    <property type="protein sequence ID" value="MFN6546614.1"/>
    <property type="molecule type" value="Genomic_DNA"/>
</dbReference>
<organism evidence="1 2">
    <name type="scientific">Mycolicibacterium nivoides</name>
    <dbReference type="NCBI Taxonomy" id="2487344"/>
    <lineage>
        <taxon>Bacteria</taxon>
        <taxon>Bacillati</taxon>
        <taxon>Actinomycetota</taxon>
        <taxon>Actinomycetes</taxon>
        <taxon>Mycobacteriales</taxon>
        <taxon>Mycobacteriaceae</taxon>
        <taxon>Mycolicibacterium</taxon>
    </lineage>
</organism>
<accession>A0ABW9LF52</accession>
<proteinExistence type="predicted"/>
<keyword evidence="2" id="KW-1185">Reference proteome</keyword>
<reference evidence="1 2" key="1">
    <citation type="submission" date="2024-12" db="EMBL/GenBank/DDBJ databases">
        <title>The coexistence of Mycolicibacterium septicum and Mycolicibacterium nivoides in clinical samples.</title>
        <authorList>
            <person name="Wang C."/>
            <person name="Feng Y."/>
            <person name="Zong Z."/>
        </authorList>
    </citation>
    <scope>NUCLEOTIDE SEQUENCE [LARGE SCALE GENOMIC DNA]</scope>
    <source>
        <strain evidence="1 2">120309</strain>
    </source>
</reference>
<dbReference type="Proteomes" id="UP001635816">
    <property type="component" value="Unassembled WGS sequence"/>
</dbReference>
<name>A0ABW9LF52_9MYCO</name>